<dbReference type="SMART" id="SM00047">
    <property type="entry name" value="LYZ2"/>
    <property type="match status" value="1"/>
</dbReference>
<dbReference type="CDD" id="cd00118">
    <property type="entry name" value="LysM"/>
    <property type="match status" value="2"/>
</dbReference>
<organism evidence="6 7">
    <name type="scientific">Cytobacillus horneckiae</name>
    <dbReference type="NCBI Taxonomy" id="549687"/>
    <lineage>
        <taxon>Bacteria</taxon>
        <taxon>Bacillati</taxon>
        <taxon>Bacillota</taxon>
        <taxon>Bacilli</taxon>
        <taxon>Bacillales</taxon>
        <taxon>Bacillaceae</taxon>
        <taxon>Cytobacillus</taxon>
    </lineage>
</organism>
<gene>
    <name evidence="6" type="ORF">CWS20_07330</name>
</gene>
<dbReference type="Proteomes" id="UP000233343">
    <property type="component" value="Unassembled WGS sequence"/>
</dbReference>
<keyword evidence="3" id="KW-0378">Hydrolase</keyword>
<evidence type="ECO:0000313" key="6">
    <source>
        <dbReference type="EMBL" id="PKG29671.1"/>
    </source>
</evidence>
<reference evidence="6 7" key="1">
    <citation type="journal article" date="2010" name="Int. J. Syst. Evol. Microbiol.">
        <title>Bacillus horneckiae sp. nov., isolated from a spacecraft-assembly clean room.</title>
        <authorList>
            <person name="Vaishampayan P."/>
            <person name="Probst A."/>
            <person name="Krishnamurthi S."/>
            <person name="Ghosh S."/>
            <person name="Osman S."/>
            <person name="McDowall A."/>
            <person name="Ruckmani A."/>
            <person name="Mayilraj S."/>
            <person name="Venkateswaran K."/>
        </authorList>
    </citation>
    <scope>NUCLEOTIDE SEQUENCE [LARGE SCALE GENOMIC DNA]</scope>
    <source>
        <strain evidence="7">1PO1SC</strain>
    </source>
</reference>
<dbReference type="PANTHER" id="PTHR33308">
    <property type="entry name" value="PEPTIDOGLYCAN HYDROLASE FLGJ"/>
    <property type="match status" value="1"/>
</dbReference>
<feature type="domain" description="LysM" evidence="5">
    <location>
        <begin position="271"/>
        <end position="315"/>
    </location>
</feature>
<dbReference type="Gene3D" id="4.10.80.30">
    <property type="entry name" value="DNA polymerase, domain 6"/>
    <property type="match status" value="1"/>
</dbReference>
<dbReference type="Gene3D" id="3.10.350.10">
    <property type="entry name" value="LysM domain"/>
    <property type="match status" value="2"/>
</dbReference>
<dbReference type="PRINTS" id="PR01002">
    <property type="entry name" value="FLGFLGJ"/>
</dbReference>
<dbReference type="SMART" id="SM00257">
    <property type="entry name" value="LysM"/>
    <property type="match status" value="2"/>
</dbReference>
<dbReference type="GO" id="GO:0004040">
    <property type="term" value="F:amidase activity"/>
    <property type="evidence" value="ECO:0007669"/>
    <property type="project" value="InterPro"/>
</dbReference>
<evidence type="ECO:0000259" key="5">
    <source>
        <dbReference type="PROSITE" id="PS51782"/>
    </source>
</evidence>
<feature type="domain" description="LysM" evidence="5">
    <location>
        <begin position="222"/>
        <end position="266"/>
    </location>
</feature>
<evidence type="ECO:0000256" key="1">
    <source>
        <dbReference type="ARBA" id="ARBA00022529"/>
    </source>
</evidence>
<dbReference type="Pfam" id="PF01832">
    <property type="entry name" value="Glucosaminidase"/>
    <property type="match status" value="1"/>
</dbReference>
<dbReference type="Pfam" id="PF01476">
    <property type="entry name" value="LysM"/>
    <property type="match status" value="2"/>
</dbReference>
<sequence length="316" mass="35382">MGIMDFISLIAPYAQKIAKQYNILASLIIAQAIHESNWGKSKLAIEGNNLFGIKGSYEGQSIVLKTLEVNKGEKVYVDAHFRKYPSWYESMEDLARLYKNGVSWDRNKYQSIIGENDYKKAAKAVQAAGYATDPNYANKVVTVIESNELAKYDRQTESYLLHNHTPGYLTAADAKNNKNATGTVESGEYYIYKKNSGMLNLSSKAYAPGSWINPNFKGTSEIVHIVKAGDTLTKIAATHQTTVKKLQQLNKIKDVNVLSIGQKLIVAKESQYYTVKSGDTVSNIAKSFKTTVQQIKLFNQLHDFNKIYPGQKLRVK</sequence>
<dbReference type="GO" id="GO:0042742">
    <property type="term" value="P:defense response to bacterium"/>
    <property type="evidence" value="ECO:0007669"/>
    <property type="project" value="UniProtKB-KW"/>
</dbReference>
<dbReference type="EMBL" id="PISD01000013">
    <property type="protein sequence ID" value="PKG29671.1"/>
    <property type="molecule type" value="Genomic_DNA"/>
</dbReference>
<dbReference type="GO" id="GO:0031640">
    <property type="term" value="P:killing of cells of another organism"/>
    <property type="evidence" value="ECO:0007669"/>
    <property type="project" value="UniProtKB-KW"/>
</dbReference>
<accession>A0A2N0ZJJ6</accession>
<dbReference type="PROSITE" id="PS51782">
    <property type="entry name" value="LYSM"/>
    <property type="match status" value="2"/>
</dbReference>
<name>A0A2N0ZJJ6_9BACI</name>
<dbReference type="InterPro" id="IPR002901">
    <property type="entry name" value="MGlyc_endo_b_GlcNAc-like_dom"/>
</dbReference>
<evidence type="ECO:0000256" key="4">
    <source>
        <dbReference type="ARBA" id="ARBA00032108"/>
    </source>
</evidence>
<dbReference type="Gene3D" id="1.10.530.10">
    <property type="match status" value="1"/>
</dbReference>
<dbReference type="AlphaFoldDB" id="A0A2N0ZJJ6"/>
<evidence type="ECO:0000256" key="2">
    <source>
        <dbReference type="ARBA" id="ARBA00022638"/>
    </source>
</evidence>
<keyword evidence="7" id="KW-1185">Reference proteome</keyword>
<evidence type="ECO:0000256" key="3">
    <source>
        <dbReference type="ARBA" id="ARBA00022801"/>
    </source>
</evidence>
<dbReference type="PANTHER" id="PTHR33308:SF10">
    <property type="entry name" value="EXO-GLUCOSAMINIDASE LYTG"/>
    <property type="match status" value="1"/>
</dbReference>
<keyword evidence="2" id="KW-0081">Bacteriolytic enzyme</keyword>
<protein>
    <recommendedName>
        <fullName evidence="4">Peptidoglycan hydrolase</fullName>
    </recommendedName>
</protein>
<evidence type="ECO:0000313" key="7">
    <source>
        <dbReference type="Proteomes" id="UP000233343"/>
    </source>
</evidence>
<dbReference type="InterPro" id="IPR051056">
    <property type="entry name" value="Glycosyl_Hydrolase_73"/>
</dbReference>
<keyword evidence="1" id="KW-0929">Antimicrobial</keyword>
<proteinExistence type="predicted"/>
<comment type="caution">
    <text evidence="6">The sequence shown here is derived from an EMBL/GenBank/DDBJ whole genome shotgun (WGS) entry which is preliminary data.</text>
</comment>
<dbReference type="InterPro" id="IPR036779">
    <property type="entry name" value="LysM_dom_sf"/>
</dbReference>
<dbReference type="InterPro" id="IPR018392">
    <property type="entry name" value="LysM"/>
</dbReference>
<dbReference type="SUPFAM" id="SSF54106">
    <property type="entry name" value="LysM domain"/>
    <property type="match status" value="2"/>
</dbReference>